<dbReference type="Proteomes" id="UP001292094">
    <property type="component" value="Unassembled WGS sequence"/>
</dbReference>
<sequence>MGQLWTRVVECSCTRDLTPFIPSIYNYNTRHHYRLLMADYHHHVHELEIAGWEKVNGRWTRRSQLPTSNNRQGLRISSELQLLANLRYVATGNFQLTLGDCTDMSQSSVSKIVKNVCIAIASLAPEYIKFPNPVNC</sequence>
<accession>A0AAE1P283</accession>
<comment type="caution">
    <text evidence="1">The sequence shown here is derived from an EMBL/GenBank/DDBJ whole genome shotgun (WGS) entry which is preliminary data.</text>
</comment>
<protein>
    <recommendedName>
        <fullName evidence="3">Nuclease HARBI1</fullName>
    </recommendedName>
</protein>
<evidence type="ECO:0008006" key="3">
    <source>
        <dbReference type="Google" id="ProtNLM"/>
    </source>
</evidence>
<reference evidence="1" key="1">
    <citation type="submission" date="2023-11" db="EMBL/GenBank/DDBJ databases">
        <title>Genome assemblies of two species of porcelain crab, Petrolisthes cinctipes and Petrolisthes manimaculis (Anomura: Porcellanidae).</title>
        <authorList>
            <person name="Angst P."/>
        </authorList>
    </citation>
    <scope>NUCLEOTIDE SEQUENCE</scope>
    <source>
        <strain evidence="1">PB745_02</strain>
        <tissue evidence="1">Gill</tissue>
    </source>
</reference>
<dbReference type="EMBL" id="JAWZYT010003267">
    <property type="protein sequence ID" value="KAK4299332.1"/>
    <property type="molecule type" value="Genomic_DNA"/>
</dbReference>
<organism evidence="1 2">
    <name type="scientific">Petrolisthes manimaculis</name>
    <dbReference type="NCBI Taxonomy" id="1843537"/>
    <lineage>
        <taxon>Eukaryota</taxon>
        <taxon>Metazoa</taxon>
        <taxon>Ecdysozoa</taxon>
        <taxon>Arthropoda</taxon>
        <taxon>Crustacea</taxon>
        <taxon>Multicrustacea</taxon>
        <taxon>Malacostraca</taxon>
        <taxon>Eumalacostraca</taxon>
        <taxon>Eucarida</taxon>
        <taxon>Decapoda</taxon>
        <taxon>Pleocyemata</taxon>
        <taxon>Anomura</taxon>
        <taxon>Galatheoidea</taxon>
        <taxon>Porcellanidae</taxon>
        <taxon>Petrolisthes</taxon>
    </lineage>
</organism>
<dbReference type="AlphaFoldDB" id="A0AAE1P283"/>
<name>A0AAE1P283_9EUCA</name>
<evidence type="ECO:0000313" key="2">
    <source>
        <dbReference type="Proteomes" id="UP001292094"/>
    </source>
</evidence>
<keyword evidence="2" id="KW-1185">Reference proteome</keyword>
<gene>
    <name evidence="1" type="ORF">Pmani_028391</name>
</gene>
<evidence type="ECO:0000313" key="1">
    <source>
        <dbReference type="EMBL" id="KAK4299332.1"/>
    </source>
</evidence>
<proteinExistence type="predicted"/>